<accession>A0A1Q3EPX3</accession>
<evidence type="ECO:0000313" key="3">
    <source>
        <dbReference type="EMBL" id="GAW09241.1"/>
    </source>
</evidence>
<dbReference type="PROSITE" id="PS51471">
    <property type="entry name" value="FE2OG_OXY"/>
    <property type="match status" value="1"/>
</dbReference>
<keyword evidence="1" id="KW-0479">Metal-binding</keyword>
<comment type="similarity">
    <text evidence="1">Belongs to the iron/ascorbate-dependent oxidoreductase family.</text>
</comment>
<evidence type="ECO:0000313" key="4">
    <source>
        <dbReference type="Proteomes" id="UP000188533"/>
    </source>
</evidence>
<dbReference type="EMBL" id="BDGU01001052">
    <property type="protein sequence ID" value="GAW09241.1"/>
    <property type="molecule type" value="Genomic_DNA"/>
</dbReference>
<dbReference type="Pfam" id="PF14226">
    <property type="entry name" value="DIOX_N"/>
    <property type="match status" value="1"/>
</dbReference>
<dbReference type="GO" id="GO:0046872">
    <property type="term" value="F:metal ion binding"/>
    <property type="evidence" value="ECO:0007669"/>
    <property type="project" value="UniProtKB-KW"/>
</dbReference>
<dbReference type="InterPro" id="IPR044861">
    <property type="entry name" value="IPNS-like_FE2OG_OXY"/>
</dbReference>
<organism evidence="3 4">
    <name type="scientific">Lentinula edodes</name>
    <name type="common">Shiitake mushroom</name>
    <name type="synonym">Lentinus edodes</name>
    <dbReference type="NCBI Taxonomy" id="5353"/>
    <lineage>
        <taxon>Eukaryota</taxon>
        <taxon>Fungi</taxon>
        <taxon>Dikarya</taxon>
        <taxon>Basidiomycota</taxon>
        <taxon>Agaricomycotina</taxon>
        <taxon>Agaricomycetes</taxon>
        <taxon>Agaricomycetidae</taxon>
        <taxon>Agaricales</taxon>
        <taxon>Marasmiineae</taxon>
        <taxon>Omphalotaceae</taxon>
        <taxon>Lentinula</taxon>
    </lineage>
</organism>
<gene>
    <name evidence="3" type="ORF">LENED_011385</name>
</gene>
<dbReference type="Proteomes" id="UP000188533">
    <property type="component" value="Unassembled WGS sequence"/>
</dbReference>
<dbReference type="SUPFAM" id="SSF51197">
    <property type="entry name" value="Clavaminate synthase-like"/>
    <property type="match status" value="1"/>
</dbReference>
<reference evidence="3 4" key="2">
    <citation type="submission" date="2017-02" db="EMBL/GenBank/DDBJ databases">
        <title>A genome survey and senescence transcriptome analysis in Lentinula edodes.</title>
        <authorList>
            <person name="Sakamoto Y."/>
            <person name="Nakade K."/>
            <person name="Sato S."/>
            <person name="Yoshida Y."/>
            <person name="Miyazaki K."/>
            <person name="Natsume S."/>
            <person name="Konno N."/>
        </authorList>
    </citation>
    <scope>NUCLEOTIDE SEQUENCE [LARGE SCALE GENOMIC DNA]</scope>
    <source>
        <strain evidence="3 4">NBRC 111202</strain>
    </source>
</reference>
<name>A0A1Q3EPX3_LENED</name>
<proteinExistence type="inferred from homology"/>
<dbReference type="STRING" id="5353.A0A1Q3EPX3"/>
<feature type="domain" description="Fe2OG dioxygenase" evidence="2">
    <location>
        <begin position="196"/>
        <end position="301"/>
    </location>
</feature>
<dbReference type="Gene3D" id="2.60.120.330">
    <property type="entry name" value="B-lactam Antibiotic, Isopenicillin N Synthase, Chain"/>
    <property type="match status" value="1"/>
</dbReference>
<dbReference type="InterPro" id="IPR050231">
    <property type="entry name" value="Iron_ascorbate_oxido_reductase"/>
</dbReference>
<dbReference type="InterPro" id="IPR026992">
    <property type="entry name" value="DIOX_N"/>
</dbReference>
<dbReference type="PANTHER" id="PTHR47990">
    <property type="entry name" value="2-OXOGLUTARATE (2OG) AND FE(II)-DEPENDENT OXYGENASE SUPERFAMILY PROTEIN-RELATED"/>
    <property type="match status" value="1"/>
</dbReference>
<evidence type="ECO:0000259" key="2">
    <source>
        <dbReference type="PROSITE" id="PS51471"/>
    </source>
</evidence>
<protein>
    <submittedName>
        <fullName evidence="3">Clavaminate synthase-like protein</fullName>
    </submittedName>
</protein>
<keyword evidence="4" id="KW-1185">Reference proteome</keyword>
<dbReference type="Pfam" id="PF03171">
    <property type="entry name" value="2OG-FeII_Oxy"/>
    <property type="match status" value="1"/>
</dbReference>
<dbReference type="AlphaFoldDB" id="A0A1Q3EPX3"/>
<sequence length="389" mass="43329">MSILAKRKTDDNFEEIPVIDFTDASSSNPVRRMALAERIRDACVNVGFFYSNPRLVVKNHGIPEDTIADAVEAGKKFFKLPISSKMDLDIHKAKNFKGYTALLGENTDPTGRGDLHEGFDIGWEERESSRSISQDILSRDDSGMSGTNVWPDLPDFKEPVLSYYHSVVQLGLKLFPILALALDLPENFFEDKTTKPAAIMRLLHYPPQSPSMLDNDGSMIGIGAHTDYECFTILWQDAISALQVKNTQGKWIDAIPIPGTFVLNIGDQLSRWTNDVFKSTIHRAINKSGQERYSMPLFFGVDYDILLKPIPSCVSAEMPAKNKPFAVRSRCRINGACGEPHIVMLHLKSGAIWLYLMCFGPSTPFKAAYKSATTEDGSACFLSRSKNCT</sequence>
<dbReference type="InterPro" id="IPR027443">
    <property type="entry name" value="IPNS-like_sf"/>
</dbReference>
<comment type="caution">
    <text evidence="3">The sequence shown here is derived from an EMBL/GenBank/DDBJ whole genome shotgun (WGS) entry which is preliminary data.</text>
</comment>
<evidence type="ECO:0000256" key="1">
    <source>
        <dbReference type="RuleBase" id="RU003682"/>
    </source>
</evidence>
<dbReference type="PRINTS" id="PR00682">
    <property type="entry name" value="IPNSYNTHASE"/>
</dbReference>
<keyword evidence="1" id="KW-0408">Iron</keyword>
<dbReference type="GO" id="GO:0016491">
    <property type="term" value="F:oxidoreductase activity"/>
    <property type="evidence" value="ECO:0007669"/>
    <property type="project" value="UniProtKB-KW"/>
</dbReference>
<dbReference type="InterPro" id="IPR005123">
    <property type="entry name" value="Oxoglu/Fe-dep_dioxygenase_dom"/>
</dbReference>
<reference evidence="3 4" key="1">
    <citation type="submission" date="2016-08" db="EMBL/GenBank/DDBJ databases">
        <authorList>
            <consortium name="Lentinula edodes genome sequencing consortium"/>
            <person name="Sakamoto Y."/>
            <person name="Nakade K."/>
            <person name="Sato S."/>
            <person name="Yoshida Y."/>
            <person name="Miyazaki K."/>
            <person name="Natsume S."/>
            <person name="Konno N."/>
        </authorList>
    </citation>
    <scope>NUCLEOTIDE SEQUENCE [LARGE SCALE GENOMIC DNA]</scope>
    <source>
        <strain evidence="3 4">NBRC 111202</strain>
    </source>
</reference>
<keyword evidence="1" id="KW-0560">Oxidoreductase</keyword>